<keyword evidence="2" id="KW-0472">Membrane</keyword>
<dbReference type="Gene3D" id="1.50.10.20">
    <property type="match status" value="1"/>
</dbReference>
<dbReference type="EMBL" id="JACAZH010000028">
    <property type="protein sequence ID" value="KAF7341002.1"/>
    <property type="molecule type" value="Genomic_DNA"/>
</dbReference>
<name>A0A8H6XIA4_9AGAR</name>
<evidence type="ECO:0000313" key="4">
    <source>
        <dbReference type="EMBL" id="KAF7341002.1"/>
    </source>
</evidence>
<dbReference type="GO" id="GO:0016787">
    <property type="term" value="F:hydrolase activity"/>
    <property type="evidence" value="ECO:0007669"/>
    <property type="project" value="UniProtKB-KW"/>
</dbReference>
<keyword evidence="3" id="KW-0732">Signal</keyword>
<dbReference type="Pfam" id="PF03663">
    <property type="entry name" value="Glyco_hydro_76"/>
    <property type="match status" value="1"/>
</dbReference>
<gene>
    <name evidence="4" type="ORF">MSAN_02085600</name>
</gene>
<evidence type="ECO:0000256" key="2">
    <source>
        <dbReference type="SAM" id="Phobius"/>
    </source>
</evidence>
<keyword evidence="2" id="KW-1133">Transmembrane helix</keyword>
<dbReference type="InterPro" id="IPR005198">
    <property type="entry name" value="Glyco_hydro_76"/>
</dbReference>
<accession>A0A8H6XIA4</accession>
<evidence type="ECO:0000256" key="3">
    <source>
        <dbReference type="SAM" id="SignalP"/>
    </source>
</evidence>
<dbReference type="SUPFAM" id="SSF48208">
    <property type="entry name" value="Six-hairpin glycosidases"/>
    <property type="match status" value="1"/>
</dbReference>
<feature type="region of interest" description="Disordered" evidence="1">
    <location>
        <begin position="470"/>
        <end position="519"/>
    </location>
</feature>
<dbReference type="GO" id="GO:0005975">
    <property type="term" value="P:carbohydrate metabolic process"/>
    <property type="evidence" value="ECO:0007669"/>
    <property type="project" value="InterPro"/>
</dbReference>
<feature type="compositionally biased region" description="Low complexity" evidence="1">
    <location>
        <begin position="492"/>
        <end position="503"/>
    </location>
</feature>
<keyword evidence="4" id="KW-0378">Hydrolase</keyword>
<evidence type="ECO:0000256" key="1">
    <source>
        <dbReference type="SAM" id="MobiDB-lite"/>
    </source>
</evidence>
<keyword evidence="2" id="KW-0812">Transmembrane</keyword>
<dbReference type="Proteomes" id="UP000623467">
    <property type="component" value="Unassembled WGS sequence"/>
</dbReference>
<evidence type="ECO:0000313" key="5">
    <source>
        <dbReference type="Proteomes" id="UP000623467"/>
    </source>
</evidence>
<feature type="compositionally biased region" description="Polar residues" evidence="1">
    <location>
        <begin position="504"/>
        <end position="518"/>
    </location>
</feature>
<protein>
    <submittedName>
        <fullName evidence="4">Glycoside hydrolase family 76 protein</fullName>
    </submittedName>
</protein>
<dbReference type="PANTHER" id="PTHR47791">
    <property type="entry name" value="MEIOTICALLY UP-REGULATED GENE 191 PROTEIN"/>
    <property type="match status" value="1"/>
</dbReference>
<reference evidence="4" key="1">
    <citation type="submission" date="2020-05" db="EMBL/GenBank/DDBJ databases">
        <title>Mycena genomes resolve the evolution of fungal bioluminescence.</title>
        <authorList>
            <person name="Tsai I.J."/>
        </authorList>
    </citation>
    <scope>NUCLEOTIDE SEQUENCE</scope>
    <source>
        <strain evidence="4">160909Yilan</strain>
    </source>
</reference>
<dbReference type="InterPro" id="IPR008928">
    <property type="entry name" value="6-hairpin_glycosidase_sf"/>
</dbReference>
<keyword evidence="5" id="KW-1185">Reference proteome</keyword>
<proteinExistence type="predicted"/>
<feature type="chain" id="PRO_5034695286" evidence="3">
    <location>
        <begin position="22"/>
        <end position="546"/>
    </location>
</feature>
<feature type="signal peptide" evidence="3">
    <location>
        <begin position="1"/>
        <end position="21"/>
    </location>
</feature>
<dbReference type="PANTHER" id="PTHR47791:SF3">
    <property type="entry name" value="MEIOTICALLY UP-REGULATED GENE 191 PROTEIN"/>
    <property type="match status" value="1"/>
</dbReference>
<dbReference type="InterPro" id="IPR053169">
    <property type="entry name" value="MUG_Protein"/>
</dbReference>
<dbReference type="AlphaFoldDB" id="A0A8H6XIA4"/>
<sequence length="546" mass="58332">MILSPTLIFFLFLCPLLFVASQEPSPSWSQWNITASRTNRISLAQAAIQEAISQLNHSTAQYADPADNYRLAGHIFSQLAEFDSATNQTQFAQDLQQYFNLSQNTLESLGITNFTGPTSYGHAATIAYTTYNNPVFLQYAVQAWWAARNYTLYPDNIDAGTFPAKNFPLSASCAGSTQHGWRNSRDPADPSINVFATGGFLVLSALLAEATADTDYLQAATQSADFIHAHLFNIENLVLDTISGRANDSCAINAVLSSYNSGLMIEGLAVLYSITQNVTILDLIGEIATTAISTAAWQGANGIITNNAANTGDIYLPRGLAAAYTRNAATPGLKAYIEAYLGVQYNAVTTTARIGTTNIYGPSWTAPSPSATFNPSFQANAIQALISTINLVNSSSPSSTPSPAPVKSRSRIGVIIGAVIAALALIGVCVSLVLCIRCRRRRRTDDSSHLTSDASASTFEPFSLQTISAASAGNPPLPASPQQKRTRNPLLSTTATPSSSITTGPVSQSDTSRRSQLGTEELLGLLYQRMDNVELEAGDRPPPYPT</sequence>
<organism evidence="4 5">
    <name type="scientific">Mycena sanguinolenta</name>
    <dbReference type="NCBI Taxonomy" id="230812"/>
    <lineage>
        <taxon>Eukaryota</taxon>
        <taxon>Fungi</taxon>
        <taxon>Dikarya</taxon>
        <taxon>Basidiomycota</taxon>
        <taxon>Agaricomycotina</taxon>
        <taxon>Agaricomycetes</taxon>
        <taxon>Agaricomycetidae</taxon>
        <taxon>Agaricales</taxon>
        <taxon>Marasmiineae</taxon>
        <taxon>Mycenaceae</taxon>
        <taxon>Mycena</taxon>
    </lineage>
</organism>
<dbReference type="OrthoDB" id="3067581at2759"/>
<comment type="caution">
    <text evidence="4">The sequence shown here is derived from an EMBL/GenBank/DDBJ whole genome shotgun (WGS) entry which is preliminary data.</text>
</comment>
<feature type="transmembrane region" description="Helical" evidence="2">
    <location>
        <begin position="412"/>
        <end position="436"/>
    </location>
</feature>